<dbReference type="Gene3D" id="3.40.50.300">
    <property type="entry name" value="P-loop containing nucleotide triphosphate hydrolases"/>
    <property type="match status" value="1"/>
</dbReference>
<dbReference type="SUPFAM" id="SSF52540">
    <property type="entry name" value="P-loop containing nucleoside triphosphate hydrolases"/>
    <property type="match status" value="1"/>
</dbReference>
<organism evidence="3 4">
    <name type="scientific">Friedmanniomyces endolithicus</name>
    <dbReference type="NCBI Taxonomy" id="329885"/>
    <lineage>
        <taxon>Eukaryota</taxon>
        <taxon>Fungi</taxon>
        <taxon>Dikarya</taxon>
        <taxon>Ascomycota</taxon>
        <taxon>Pezizomycotina</taxon>
        <taxon>Dothideomycetes</taxon>
        <taxon>Dothideomycetidae</taxon>
        <taxon>Mycosphaerellales</taxon>
        <taxon>Teratosphaeriaceae</taxon>
        <taxon>Friedmanniomyces</taxon>
    </lineage>
</organism>
<dbReference type="InterPro" id="IPR014001">
    <property type="entry name" value="Helicase_ATP-bd"/>
</dbReference>
<feature type="non-terminal residue" evidence="3">
    <location>
        <position position="1"/>
    </location>
</feature>
<dbReference type="GO" id="GO:0005524">
    <property type="term" value="F:ATP binding"/>
    <property type="evidence" value="ECO:0007669"/>
    <property type="project" value="InterPro"/>
</dbReference>
<protein>
    <recommendedName>
        <fullName evidence="2">Helicase ATP-binding domain-containing protein</fullName>
    </recommendedName>
</protein>
<evidence type="ECO:0000259" key="2">
    <source>
        <dbReference type="PROSITE" id="PS51192"/>
    </source>
</evidence>
<dbReference type="InterPro" id="IPR027417">
    <property type="entry name" value="P-loop_NTPase"/>
</dbReference>
<sequence>DGAAEAIAADGRQRRIEPNDAEGGVIPSVQGEAMQAIQRGDSPIVAVMPTGAGKSVLFMLPAWVEPGGVSIVVVPLKGLREDMVHWCEQLGIRCAVWDGRQQPDGASIVLATPEKAMQDAFGTYISRMKQTQRSDRIVIDECHVILNDQLDFRKRMQQLGKLAHAEVQMVLLTATMPPSKDAMLYERMYWRQEEVAMIR</sequence>
<dbReference type="GO" id="GO:0043138">
    <property type="term" value="F:3'-5' DNA helicase activity"/>
    <property type="evidence" value="ECO:0007669"/>
    <property type="project" value="TreeGrafter"/>
</dbReference>
<dbReference type="PANTHER" id="PTHR13710:SF154">
    <property type="entry name" value="RECQ HELICASE, PUTATIVE (AFU_ORTHOLOGUE AFUA_6G14720)-RELATED"/>
    <property type="match status" value="1"/>
</dbReference>
<dbReference type="GO" id="GO:0005694">
    <property type="term" value="C:chromosome"/>
    <property type="evidence" value="ECO:0007669"/>
    <property type="project" value="TreeGrafter"/>
</dbReference>
<dbReference type="GO" id="GO:0005737">
    <property type="term" value="C:cytoplasm"/>
    <property type="evidence" value="ECO:0007669"/>
    <property type="project" value="TreeGrafter"/>
</dbReference>
<dbReference type="GO" id="GO:0000724">
    <property type="term" value="P:double-strand break repair via homologous recombination"/>
    <property type="evidence" value="ECO:0007669"/>
    <property type="project" value="TreeGrafter"/>
</dbReference>
<proteinExistence type="inferred from homology"/>
<dbReference type="PANTHER" id="PTHR13710">
    <property type="entry name" value="DNA HELICASE RECQ FAMILY MEMBER"/>
    <property type="match status" value="1"/>
</dbReference>
<dbReference type="InterPro" id="IPR011545">
    <property type="entry name" value="DEAD/DEAH_box_helicase_dom"/>
</dbReference>
<evidence type="ECO:0000313" key="3">
    <source>
        <dbReference type="EMBL" id="KAK0948719.1"/>
    </source>
</evidence>
<feature type="domain" description="Helicase ATP-binding" evidence="2">
    <location>
        <begin position="35"/>
        <end position="194"/>
    </location>
</feature>
<evidence type="ECO:0000313" key="4">
    <source>
        <dbReference type="Proteomes" id="UP001175353"/>
    </source>
</evidence>
<feature type="non-terminal residue" evidence="3">
    <location>
        <position position="199"/>
    </location>
</feature>
<dbReference type="SMART" id="SM00487">
    <property type="entry name" value="DEXDc"/>
    <property type="match status" value="1"/>
</dbReference>
<comment type="caution">
    <text evidence="3">The sequence shown here is derived from an EMBL/GenBank/DDBJ whole genome shotgun (WGS) entry which is preliminary data.</text>
</comment>
<evidence type="ECO:0000256" key="1">
    <source>
        <dbReference type="ARBA" id="ARBA00005446"/>
    </source>
</evidence>
<accession>A0AAN6GVH5</accession>
<keyword evidence="4" id="KW-1185">Reference proteome</keyword>
<dbReference type="AlphaFoldDB" id="A0AAN6GVH5"/>
<dbReference type="Proteomes" id="UP001175353">
    <property type="component" value="Unassembled WGS sequence"/>
</dbReference>
<dbReference type="Pfam" id="PF00270">
    <property type="entry name" value="DEAD"/>
    <property type="match status" value="1"/>
</dbReference>
<dbReference type="EMBL" id="JAUJLE010001882">
    <property type="protein sequence ID" value="KAK0948719.1"/>
    <property type="molecule type" value="Genomic_DNA"/>
</dbReference>
<name>A0AAN6GVH5_9PEZI</name>
<dbReference type="GO" id="GO:0009378">
    <property type="term" value="F:four-way junction helicase activity"/>
    <property type="evidence" value="ECO:0007669"/>
    <property type="project" value="TreeGrafter"/>
</dbReference>
<dbReference type="GO" id="GO:0003676">
    <property type="term" value="F:nucleic acid binding"/>
    <property type="evidence" value="ECO:0007669"/>
    <property type="project" value="InterPro"/>
</dbReference>
<gene>
    <name evidence="3" type="ORF">LTR91_027019</name>
</gene>
<reference evidence="3" key="1">
    <citation type="submission" date="2023-06" db="EMBL/GenBank/DDBJ databases">
        <title>Black Yeasts Isolated from many extreme environments.</title>
        <authorList>
            <person name="Coleine C."/>
            <person name="Stajich J.E."/>
            <person name="Selbmann L."/>
        </authorList>
    </citation>
    <scope>NUCLEOTIDE SEQUENCE</scope>
    <source>
        <strain evidence="3">CCFEE 5200</strain>
    </source>
</reference>
<dbReference type="PROSITE" id="PS51192">
    <property type="entry name" value="HELICASE_ATP_BIND_1"/>
    <property type="match status" value="1"/>
</dbReference>
<comment type="similarity">
    <text evidence="1">Belongs to the helicase family. RecQ subfamily.</text>
</comment>